<dbReference type="Pfam" id="PF00593">
    <property type="entry name" value="TonB_dep_Rec_b-barrel"/>
    <property type="match status" value="1"/>
</dbReference>
<evidence type="ECO:0000256" key="3">
    <source>
        <dbReference type="ARBA" id="ARBA00022452"/>
    </source>
</evidence>
<evidence type="ECO:0000256" key="2">
    <source>
        <dbReference type="ARBA" id="ARBA00022448"/>
    </source>
</evidence>
<keyword evidence="10" id="KW-0732">Signal</keyword>
<comment type="subcellular location">
    <subcellularLocation>
        <location evidence="1 8">Cell outer membrane</location>
        <topology evidence="1 8">Multi-pass membrane protein</topology>
    </subcellularLocation>
</comment>
<dbReference type="InterPro" id="IPR023997">
    <property type="entry name" value="TonB-dep_OMP_SusC/RagA_CS"/>
</dbReference>
<evidence type="ECO:0000256" key="1">
    <source>
        <dbReference type="ARBA" id="ARBA00004571"/>
    </source>
</evidence>
<gene>
    <name evidence="13" type="ORF">EHT87_11475</name>
</gene>
<feature type="domain" description="TonB-dependent receptor-like beta-barrel" evidence="11">
    <location>
        <begin position="465"/>
        <end position="997"/>
    </location>
</feature>
<dbReference type="Proteomes" id="UP000274271">
    <property type="component" value="Unassembled WGS sequence"/>
</dbReference>
<feature type="signal peptide" evidence="10">
    <location>
        <begin position="1"/>
        <end position="20"/>
    </location>
</feature>
<dbReference type="InterPro" id="IPR000531">
    <property type="entry name" value="Beta-barrel_TonB"/>
</dbReference>
<dbReference type="InterPro" id="IPR023996">
    <property type="entry name" value="TonB-dep_OMP_SusC/RagA"/>
</dbReference>
<dbReference type="SUPFAM" id="SSF56935">
    <property type="entry name" value="Porins"/>
    <property type="match status" value="1"/>
</dbReference>
<dbReference type="Gene3D" id="2.40.170.20">
    <property type="entry name" value="TonB-dependent receptor, beta-barrel domain"/>
    <property type="match status" value="1"/>
</dbReference>
<keyword evidence="2 8" id="KW-0813">Transport</keyword>
<keyword evidence="3 8" id="KW-1134">Transmembrane beta strand</keyword>
<dbReference type="NCBIfam" id="TIGR04057">
    <property type="entry name" value="SusC_RagA_signa"/>
    <property type="match status" value="1"/>
</dbReference>
<sequence>MKLPIIILLLVLLTGPLALAQTKVAVSGLVTAKTDNKGIPGVTVLEKGTQNGTTTNTDGSYKLTVSSGATLVFSFVGMITKEVPVGNASAISVVLEDDLQNLNEVVVTGYKEERKADLTGAVAVVKLSDVQTLPSPNVMQNLQGRVAGVYITTDGSPGAPANVQIRGQSTLSGGSGPLYVIDGVPTTEGLQTLNQNDIESIQVLKDASAASIYGSRAGNGVIIVTTKRAKQGVSRVDFTVSGTAQQYTSKLKVLNTEQRARVFWQAAVNDGVKPTSPLYQFQSHVDANGQQVLDKITFPEFIDPQHTMRPADTRWFDEIAQTGIIQSYNLNLSNGSERGNMLFSLNYFNHDGIVKGTNLNRLIARMNSDYSFLKGKLKIGENFMFTKSRQTEIPTGDVLYLALIQQPIVPVYTVNGGWGGPAPSMSDRQNPVRLIEDNKQNHTFLGRLFGNAFIDLEVLPKLHLRSNIGVDYTMTSLRSMYKAYTSGFLSDPTNRVTNTDNFFGNWVWQNTLNYNLATGKSRFDVVLGTEQIKFNSQIFSASRQNFALQTPDYMYLDAGSGNKDNGGTGSAYALMSYFGKINYAYNDKYLASVTVRRDGSSRFGQNNQYGVFPALSLGWRISDEVFLKDQLPSLSELKLRVGWGQTGNQNIANNAIYSLYTANYGIDPTWTEDTGTAYDITGVNTGSLPSGFQRTQLGNANLKWETLTQTNYGIDFGFFNYKLTGSVDYFIKNTSDILVQPPYLGVVGEGGGRWVNGASMQNKGVEIQLGYQNRIGGLTYNLSGNLFTYRNKVISLPEEVVNAYGGNGTDVNILGRSVNSIYGYVTDGIFQNQAEVDAAGQQVGKGIGRLRYKDLNGDGKIDAVDRTWIGLSDPKFNYGFNASLSYKGVDVAFFFQGVQGNDVYNNNKSQTDFASLFSGTNLGARTLNAWSPTNTGTTIPALTLTDKNNEARGSTYFVENGSYLKLRNIQVGYNLPLTLVQKLKMQRARVYVQGQNLLTIRPASHSNAYTGVDPETPNSNYPIPAMYTAGVNFSF</sequence>
<dbReference type="RefSeq" id="WP_124906764.1">
    <property type="nucleotide sequence ID" value="NZ_RQJP01000002.1"/>
</dbReference>
<evidence type="ECO:0000259" key="12">
    <source>
        <dbReference type="Pfam" id="PF07715"/>
    </source>
</evidence>
<evidence type="ECO:0000256" key="10">
    <source>
        <dbReference type="SAM" id="SignalP"/>
    </source>
</evidence>
<keyword evidence="13" id="KW-0675">Receptor</keyword>
<comment type="similarity">
    <text evidence="8 9">Belongs to the TonB-dependent receptor family.</text>
</comment>
<reference evidence="13 14" key="1">
    <citation type="submission" date="2018-11" db="EMBL/GenBank/DDBJ databases">
        <authorList>
            <person name="Zhou Z."/>
            <person name="Wang G."/>
        </authorList>
    </citation>
    <scope>NUCLEOTIDE SEQUENCE [LARGE SCALE GENOMIC DNA]</scope>
    <source>
        <strain evidence="13 14">KCTC42998</strain>
    </source>
</reference>
<dbReference type="InterPro" id="IPR036942">
    <property type="entry name" value="Beta-barrel_TonB_sf"/>
</dbReference>
<dbReference type="InterPro" id="IPR039426">
    <property type="entry name" value="TonB-dep_rcpt-like"/>
</dbReference>
<dbReference type="InterPro" id="IPR037066">
    <property type="entry name" value="Plug_dom_sf"/>
</dbReference>
<feature type="chain" id="PRO_5018314165" evidence="10">
    <location>
        <begin position="21"/>
        <end position="1035"/>
    </location>
</feature>
<accession>A0A3P1CPM3</accession>
<dbReference type="Pfam" id="PF07715">
    <property type="entry name" value="Plug"/>
    <property type="match status" value="1"/>
</dbReference>
<organism evidence="13 14">
    <name type="scientific">Larkinella knui</name>
    <dbReference type="NCBI Taxonomy" id="2025310"/>
    <lineage>
        <taxon>Bacteria</taxon>
        <taxon>Pseudomonadati</taxon>
        <taxon>Bacteroidota</taxon>
        <taxon>Cytophagia</taxon>
        <taxon>Cytophagales</taxon>
        <taxon>Spirosomataceae</taxon>
        <taxon>Larkinella</taxon>
    </lineage>
</organism>
<comment type="caution">
    <text evidence="13">The sequence shown here is derived from an EMBL/GenBank/DDBJ whole genome shotgun (WGS) entry which is preliminary data.</text>
</comment>
<evidence type="ECO:0000256" key="6">
    <source>
        <dbReference type="ARBA" id="ARBA00023136"/>
    </source>
</evidence>
<dbReference type="PROSITE" id="PS52016">
    <property type="entry name" value="TONB_DEPENDENT_REC_3"/>
    <property type="match status" value="1"/>
</dbReference>
<keyword evidence="4 8" id="KW-0812">Transmembrane</keyword>
<feature type="domain" description="TonB-dependent receptor plug" evidence="12">
    <location>
        <begin position="115"/>
        <end position="221"/>
    </location>
</feature>
<evidence type="ECO:0000256" key="5">
    <source>
        <dbReference type="ARBA" id="ARBA00023077"/>
    </source>
</evidence>
<proteinExistence type="inferred from homology"/>
<dbReference type="InterPro" id="IPR012910">
    <property type="entry name" value="Plug_dom"/>
</dbReference>
<keyword evidence="5 9" id="KW-0798">TonB box</keyword>
<protein>
    <submittedName>
        <fullName evidence="13">TonB-dependent receptor</fullName>
    </submittedName>
</protein>
<evidence type="ECO:0000313" key="13">
    <source>
        <dbReference type="EMBL" id="RRB15160.1"/>
    </source>
</evidence>
<dbReference type="Gene3D" id="2.170.130.10">
    <property type="entry name" value="TonB-dependent receptor, plug domain"/>
    <property type="match status" value="1"/>
</dbReference>
<evidence type="ECO:0000256" key="8">
    <source>
        <dbReference type="PROSITE-ProRule" id="PRU01360"/>
    </source>
</evidence>
<dbReference type="GO" id="GO:0009279">
    <property type="term" value="C:cell outer membrane"/>
    <property type="evidence" value="ECO:0007669"/>
    <property type="project" value="UniProtKB-SubCell"/>
</dbReference>
<dbReference type="SUPFAM" id="SSF49464">
    <property type="entry name" value="Carboxypeptidase regulatory domain-like"/>
    <property type="match status" value="1"/>
</dbReference>
<keyword evidence="6 8" id="KW-0472">Membrane</keyword>
<dbReference type="NCBIfam" id="TIGR04056">
    <property type="entry name" value="OMP_RagA_SusC"/>
    <property type="match status" value="1"/>
</dbReference>
<keyword evidence="14" id="KW-1185">Reference proteome</keyword>
<evidence type="ECO:0000259" key="11">
    <source>
        <dbReference type="Pfam" id="PF00593"/>
    </source>
</evidence>
<evidence type="ECO:0000256" key="9">
    <source>
        <dbReference type="RuleBase" id="RU003357"/>
    </source>
</evidence>
<name>A0A3P1CPM3_9BACT</name>
<evidence type="ECO:0000313" key="14">
    <source>
        <dbReference type="Proteomes" id="UP000274271"/>
    </source>
</evidence>
<evidence type="ECO:0000256" key="4">
    <source>
        <dbReference type="ARBA" id="ARBA00022692"/>
    </source>
</evidence>
<dbReference type="EMBL" id="RQJP01000002">
    <property type="protein sequence ID" value="RRB15160.1"/>
    <property type="molecule type" value="Genomic_DNA"/>
</dbReference>
<dbReference type="Pfam" id="PF13715">
    <property type="entry name" value="CarbopepD_reg_2"/>
    <property type="match status" value="1"/>
</dbReference>
<dbReference type="Gene3D" id="2.60.40.1120">
    <property type="entry name" value="Carboxypeptidase-like, regulatory domain"/>
    <property type="match status" value="1"/>
</dbReference>
<dbReference type="AlphaFoldDB" id="A0A3P1CPM3"/>
<dbReference type="InterPro" id="IPR008969">
    <property type="entry name" value="CarboxyPept-like_regulatory"/>
</dbReference>
<evidence type="ECO:0000256" key="7">
    <source>
        <dbReference type="ARBA" id="ARBA00023237"/>
    </source>
</evidence>
<dbReference type="OrthoDB" id="9768177at2"/>
<keyword evidence="7 8" id="KW-0998">Cell outer membrane</keyword>